<dbReference type="GO" id="GO:0006691">
    <property type="term" value="P:leukotriene metabolic process"/>
    <property type="evidence" value="ECO:0007669"/>
    <property type="project" value="UniProtKB-ARBA"/>
</dbReference>
<sequence>MAAGYQLPADYGYIALVVAESWILLNYLGFQVMKARKKYDVQYPKLYSETSNEFNCIQRAHQNTLEVYPQFLAFLLLGGLQLPRLSAVLGNIWLVSRVVYAHGYYTFDPSKRNRGAFGYIGLLGLLVNTVLFGLNSTGFI</sequence>
<dbReference type="AlphaFoldDB" id="A0A2C9KQ82"/>
<dbReference type="OMA" id="TYLYSWI"/>
<dbReference type="OrthoDB" id="410651at2759"/>
<evidence type="ECO:0000256" key="13">
    <source>
        <dbReference type="ARBA" id="ARBA00023288"/>
    </source>
</evidence>
<keyword evidence="10 23" id="KW-0472">Membrane</keyword>
<reference evidence="24" key="1">
    <citation type="submission" date="2020-05" db="UniProtKB">
        <authorList>
            <consortium name="EnsemblMetazoa"/>
        </authorList>
    </citation>
    <scope>IDENTIFICATION</scope>
    <source>
        <strain evidence="24">BB02</strain>
    </source>
</reference>
<dbReference type="InterPro" id="IPR050997">
    <property type="entry name" value="MAPEG"/>
</dbReference>
<dbReference type="GO" id="GO:0004364">
    <property type="term" value="F:glutathione transferase activity"/>
    <property type="evidence" value="ECO:0007669"/>
    <property type="project" value="TreeGrafter"/>
</dbReference>
<keyword evidence="6 23" id="KW-1133">Transmembrane helix</keyword>
<keyword evidence="8" id="KW-0443">Lipid metabolism</keyword>
<evidence type="ECO:0000313" key="24">
    <source>
        <dbReference type="EnsemblMetazoa" id="BGLB022280-PA"/>
    </source>
</evidence>
<keyword evidence="12" id="KW-0456">Lyase</keyword>
<keyword evidence="13" id="KW-0449">Lipoprotein</keyword>
<dbReference type="FunFam" id="1.20.120.550:FF:000004">
    <property type="entry name" value="Microsomal glutathione S-transferase 3"/>
    <property type="match status" value="1"/>
</dbReference>
<dbReference type="GO" id="GO:0006629">
    <property type="term" value="P:lipid metabolic process"/>
    <property type="evidence" value="ECO:0007669"/>
    <property type="project" value="UniProtKB-KW"/>
</dbReference>
<evidence type="ECO:0000256" key="23">
    <source>
        <dbReference type="SAM" id="Phobius"/>
    </source>
</evidence>
<evidence type="ECO:0000256" key="6">
    <source>
        <dbReference type="ARBA" id="ARBA00022989"/>
    </source>
</evidence>
<comment type="catalytic activity">
    <reaction evidence="18">
        <text>leukotriene C4 = leukotriene A4 + glutathione</text>
        <dbReference type="Rhea" id="RHEA:17617"/>
        <dbReference type="ChEBI" id="CHEBI:57463"/>
        <dbReference type="ChEBI" id="CHEBI:57925"/>
        <dbReference type="ChEBI" id="CHEBI:57973"/>
        <dbReference type="EC" id="4.4.1.20"/>
    </reaction>
    <physiologicalReaction direction="right-to-left" evidence="18">
        <dbReference type="Rhea" id="RHEA:17619"/>
    </physiologicalReaction>
</comment>
<dbReference type="STRING" id="6526.A0A2C9KQ82"/>
<comment type="subcellular location">
    <subcellularLocation>
        <location evidence="1">Mitochondrion outer membrane</location>
        <topology evidence="1">Multi-pass membrane protein</topology>
    </subcellularLocation>
</comment>
<dbReference type="EC" id="4.4.1.20" evidence="16"/>
<comment type="pathway">
    <text evidence="15">Lipid metabolism; arachidonate metabolism.</text>
</comment>
<keyword evidence="9" id="KW-0496">Mitochondrion</keyword>
<evidence type="ECO:0000256" key="21">
    <source>
        <dbReference type="ARBA" id="ARBA00075145"/>
    </source>
</evidence>
<proteinExistence type="inferred from homology"/>
<gene>
    <name evidence="24" type="primary">106056449</name>
    <name evidence="27" type="synonym">LOC106056449</name>
</gene>
<comment type="catalytic activity">
    <reaction evidence="17">
        <text>(5S)-hydroperoxy-(6E,8Z,11Z,14Z)-eicosatetraenoate + 2 glutathione = (5S)-hydroxy-(6E,8Z,11Z,14Z)-eicosatetraenoate + glutathione disulfide + H2O</text>
        <dbReference type="Rhea" id="RHEA:48620"/>
        <dbReference type="ChEBI" id="CHEBI:15377"/>
        <dbReference type="ChEBI" id="CHEBI:57450"/>
        <dbReference type="ChEBI" id="CHEBI:57925"/>
        <dbReference type="ChEBI" id="CHEBI:58297"/>
        <dbReference type="ChEBI" id="CHEBI:90632"/>
    </reaction>
    <physiologicalReaction direction="left-to-right" evidence="17">
        <dbReference type="Rhea" id="RHEA:48621"/>
    </physiologicalReaction>
</comment>
<dbReference type="Proteomes" id="UP001165740">
    <property type="component" value="Chromosome 6"/>
</dbReference>
<evidence type="ECO:0000256" key="9">
    <source>
        <dbReference type="ARBA" id="ARBA00023128"/>
    </source>
</evidence>
<evidence type="ECO:0000256" key="19">
    <source>
        <dbReference type="ARBA" id="ARBA00051411"/>
    </source>
</evidence>
<reference evidence="27" key="2">
    <citation type="submission" date="2025-04" db="UniProtKB">
        <authorList>
            <consortium name="RefSeq"/>
        </authorList>
    </citation>
    <scope>IDENTIFICATION</scope>
</reference>
<evidence type="ECO:0000256" key="2">
    <source>
        <dbReference type="ARBA" id="ARBA00010459"/>
    </source>
</evidence>
<evidence type="ECO:0000256" key="22">
    <source>
        <dbReference type="ARBA" id="ARBA00076908"/>
    </source>
</evidence>
<organism evidence="24 25">
    <name type="scientific">Biomphalaria glabrata</name>
    <name type="common">Bloodfluke planorb</name>
    <name type="synonym">Freshwater snail</name>
    <dbReference type="NCBI Taxonomy" id="6526"/>
    <lineage>
        <taxon>Eukaryota</taxon>
        <taxon>Metazoa</taxon>
        <taxon>Spiralia</taxon>
        <taxon>Lophotrochozoa</taxon>
        <taxon>Mollusca</taxon>
        <taxon>Gastropoda</taxon>
        <taxon>Heterobranchia</taxon>
        <taxon>Euthyneura</taxon>
        <taxon>Panpulmonata</taxon>
        <taxon>Hygrophila</taxon>
        <taxon>Lymnaeoidea</taxon>
        <taxon>Planorbidae</taxon>
        <taxon>Biomphalaria</taxon>
    </lineage>
</organism>
<keyword evidence="5" id="KW-1000">Mitochondrion outer membrane</keyword>
<keyword evidence="4 23" id="KW-0812">Transmembrane</keyword>
<evidence type="ECO:0000256" key="10">
    <source>
        <dbReference type="ARBA" id="ARBA00023136"/>
    </source>
</evidence>
<evidence type="ECO:0000256" key="4">
    <source>
        <dbReference type="ARBA" id="ARBA00022692"/>
    </source>
</evidence>
<dbReference type="InterPro" id="IPR023352">
    <property type="entry name" value="MAPEG-like_dom_sf"/>
</dbReference>
<evidence type="ECO:0000256" key="12">
    <source>
        <dbReference type="ARBA" id="ARBA00023239"/>
    </source>
</evidence>
<evidence type="ECO:0000256" key="8">
    <source>
        <dbReference type="ARBA" id="ARBA00023098"/>
    </source>
</evidence>
<evidence type="ECO:0000313" key="26">
    <source>
        <dbReference type="Proteomes" id="UP001165740"/>
    </source>
</evidence>
<comment type="similarity">
    <text evidence="2">Belongs to the MAPEG family.</text>
</comment>
<dbReference type="Pfam" id="PF01124">
    <property type="entry name" value="MAPEG"/>
    <property type="match status" value="1"/>
</dbReference>
<comment type="catalytic activity">
    <reaction evidence="19">
        <text>15-deoxy-Delta(12,14)-prostaglandin J2 + glutathione = 15-deoxy-Delta(12,14)-prostaglandin J2-S-(R)-glutathione</text>
        <dbReference type="Rhea" id="RHEA:75963"/>
        <dbReference type="ChEBI" id="CHEBI:57925"/>
        <dbReference type="ChEBI" id="CHEBI:85236"/>
        <dbReference type="ChEBI" id="CHEBI:194498"/>
    </reaction>
    <physiologicalReaction direction="left-to-right" evidence="19">
        <dbReference type="Rhea" id="RHEA:75964"/>
    </physiologicalReaction>
</comment>
<feature type="transmembrane region" description="Helical" evidence="23">
    <location>
        <begin position="116"/>
        <end position="134"/>
    </location>
</feature>
<dbReference type="RefSeq" id="XP_013068651.1">
    <property type="nucleotide sequence ID" value="XM_013213197.2"/>
</dbReference>
<dbReference type="PANTHER" id="PTHR10250">
    <property type="entry name" value="MICROSOMAL GLUTATHIONE S-TRANSFERASE"/>
    <property type="match status" value="1"/>
</dbReference>
<comment type="pathway">
    <text evidence="14">Lipid metabolism; leukotriene C4 biosynthesis.</text>
</comment>
<dbReference type="InterPro" id="IPR001129">
    <property type="entry name" value="Membr-assoc_MAPEG"/>
</dbReference>
<dbReference type="GO" id="GO:0005741">
    <property type="term" value="C:mitochondrial outer membrane"/>
    <property type="evidence" value="ECO:0007669"/>
    <property type="project" value="UniProtKB-SubCell"/>
</dbReference>
<evidence type="ECO:0000313" key="27">
    <source>
        <dbReference type="RefSeq" id="XP_013068651.1"/>
    </source>
</evidence>
<keyword evidence="7" id="KW-0560">Oxidoreductase</keyword>
<evidence type="ECO:0000256" key="11">
    <source>
        <dbReference type="ARBA" id="ARBA00023139"/>
    </source>
</evidence>
<keyword evidence="26" id="KW-1185">Reference proteome</keyword>
<dbReference type="Proteomes" id="UP000076420">
    <property type="component" value="Unassembled WGS sequence"/>
</dbReference>
<evidence type="ECO:0000256" key="14">
    <source>
        <dbReference type="ARBA" id="ARBA00037884"/>
    </source>
</evidence>
<feature type="transmembrane region" description="Helical" evidence="23">
    <location>
        <begin position="12"/>
        <end position="30"/>
    </location>
</feature>
<evidence type="ECO:0000256" key="15">
    <source>
        <dbReference type="ARBA" id="ARBA00037916"/>
    </source>
</evidence>
<dbReference type="GeneID" id="106056449"/>
<dbReference type="GO" id="GO:0005783">
    <property type="term" value="C:endoplasmic reticulum"/>
    <property type="evidence" value="ECO:0007669"/>
    <property type="project" value="TreeGrafter"/>
</dbReference>
<dbReference type="KEGG" id="bgt:106056449"/>
<dbReference type="GO" id="GO:0004464">
    <property type="term" value="F:leukotriene-C4 synthase activity"/>
    <property type="evidence" value="ECO:0007669"/>
    <property type="project" value="UniProtKB-EC"/>
</dbReference>
<dbReference type="SUPFAM" id="SSF161084">
    <property type="entry name" value="MAPEG domain-like"/>
    <property type="match status" value="1"/>
</dbReference>
<evidence type="ECO:0000256" key="16">
    <source>
        <dbReference type="ARBA" id="ARBA00039056"/>
    </source>
</evidence>
<dbReference type="Gene3D" id="1.20.120.550">
    <property type="entry name" value="Membrane associated eicosanoid/glutathione metabolism-like domain"/>
    <property type="match status" value="1"/>
</dbReference>
<evidence type="ECO:0000256" key="3">
    <source>
        <dbReference type="ARBA" id="ARBA00022679"/>
    </source>
</evidence>
<accession>A0A2C9KQ82</accession>
<dbReference type="GO" id="GO:0004602">
    <property type="term" value="F:glutathione peroxidase activity"/>
    <property type="evidence" value="ECO:0007669"/>
    <property type="project" value="TreeGrafter"/>
</dbReference>
<evidence type="ECO:0000256" key="5">
    <source>
        <dbReference type="ARBA" id="ARBA00022787"/>
    </source>
</evidence>
<dbReference type="PANTHER" id="PTHR10250:SF26">
    <property type="entry name" value="GLUTATHIONE S-TRANSFERASE 3, MITOCHONDRIAL"/>
    <property type="match status" value="1"/>
</dbReference>
<keyword evidence="3" id="KW-0808">Transferase</keyword>
<evidence type="ECO:0000256" key="20">
    <source>
        <dbReference type="ARBA" id="ARBA00069748"/>
    </source>
</evidence>
<evidence type="ECO:0000256" key="7">
    <source>
        <dbReference type="ARBA" id="ARBA00023002"/>
    </source>
</evidence>
<evidence type="ECO:0000313" key="25">
    <source>
        <dbReference type="Proteomes" id="UP000076420"/>
    </source>
</evidence>
<dbReference type="GO" id="GO:0005635">
    <property type="term" value="C:nuclear envelope"/>
    <property type="evidence" value="ECO:0007669"/>
    <property type="project" value="TreeGrafter"/>
</dbReference>
<dbReference type="VEuPathDB" id="VectorBase:BGLAX_049060"/>
<protein>
    <recommendedName>
        <fullName evidence="20">Glutathione S-transferase 3, mitochondrial</fullName>
        <ecNumber evidence="16">4.4.1.20</ecNumber>
    </recommendedName>
    <alternativeName>
        <fullName evidence="21">Glutathione peroxidase MGST3</fullName>
    </alternativeName>
    <alternativeName>
        <fullName evidence="22">LTC4 synthase MGST3</fullName>
    </alternativeName>
</protein>
<evidence type="ECO:0000256" key="1">
    <source>
        <dbReference type="ARBA" id="ARBA00004374"/>
    </source>
</evidence>
<evidence type="ECO:0000256" key="17">
    <source>
        <dbReference type="ARBA" id="ARBA00043664"/>
    </source>
</evidence>
<name>A0A2C9KQ82_BIOGL</name>
<keyword evidence="11" id="KW-0564">Palmitate</keyword>
<dbReference type="VEuPathDB" id="VectorBase:BGLB022280"/>
<evidence type="ECO:0000256" key="18">
    <source>
        <dbReference type="ARBA" id="ARBA00049298"/>
    </source>
</evidence>
<dbReference type="EnsemblMetazoa" id="BGLB022280-RA">
    <property type="protein sequence ID" value="BGLB022280-PA"/>
    <property type="gene ID" value="BGLB022280"/>
</dbReference>